<feature type="region of interest" description="Disordered" evidence="1">
    <location>
        <begin position="365"/>
        <end position="385"/>
    </location>
</feature>
<name>A0AAD7H8G4_9AGAR</name>
<sequence>MSFQGTQHSPNNVFYTQNPWGPEHPPLGPFYVPPQPQPTQPPPQQQQQQQQTPHQHQQQNGQHPNGPPPRPQAPNGPGQHGPPPMARPRHQQRYAPPPHFQQPPVPPPNFHGAAPQQPPPPAWQTPPYFSSAGSFHPMYNAPPHFAPGMHSSVSGHIASIGPVPKPFSLSTTQWAETDKLALERGNWQKWSTKVRLDLMMQPGAARFLNDDDDPNPCPSFEMFPGHHRAWKDSDAVVRAFITSICTMSERGFFAKSNTAAEIWASLRARHERCGPIGQIRAMRKFVSCKFSSDPSTFASKLQEMTDLNEAIWAAGTVDPDSFLLAGLLAALHRENRAFVDSVIALPNLNLSILLDRLNELQRIDGTDDNNNTAYATQGRPRQDRPPRYALVAVLHHRGRRHGREIYSRGAA</sequence>
<feature type="compositionally biased region" description="Pro residues" evidence="1">
    <location>
        <begin position="65"/>
        <end position="86"/>
    </location>
</feature>
<gene>
    <name evidence="2" type="ORF">B0H16DRAFT_1477705</name>
</gene>
<evidence type="ECO:0000313" key="3">
    <source>
        <dbReference type="Proteomes" id="UP001215598"/>
    </source>
</evidence>
<accession>A0AAD7H8G4</accession>
<dbReference type="Proteomes" id="UP001215598">
    <property type="component" value="Unassembled WGS sequence"/>
</dbReference>
<dbReference type="Pfam" id="PF14223">
    <property type="entry name" value="Retrotran_gag_2"/>
    <property type="match status" value="1"/>
</dbReference>
<keyword evidence="3" id="KW-1185">Reference proteome</keyword>
<organism evidence="2 3">
    <name type="scientific">Mycena metata</name>
    <dbReference type="NCBI Taxonomy" id="1033252"/>
    <lineage>
        <taxon>Eukaryota</taxon>
        <taxon>Fungi</taxon>
        <taxon>Dikarya</taxon>
        <taxon>Basidiomycota</taxon>
        <taxon>Agaricomycotina</taxon>
        <taxon>Agaricomycetes</taxon>
        <taxon>Agaricomycetidae</taxon>
        <taxon>Agaricales</taxon>
        <taxon>Marasmiineae</taxon>
        <taxon>Mycenaceae</taxon>
        <taxon>Mycena</taxon>
    </lineage>
</organism>
<comment type="caution">
    <text evidence="2">The sequence shown here is derived from an EMBL/GenBank/DDBJ whole genome shotgun (WGS) entry which is preliminary data.</text>
</comment>
<evidence type="ECO:0000313" key="2">
    <source>
        <dbReference type="EMBL" id="KAJ7714977.1"/>
    </source>
</evidence>
<dbReference type="EMBL" id="JARKIB010000316">
    <property type="protein sequence ID" value="KAJ7714977.1"/>
    <property type="molecule type" value="Genomic_DNA"/>
</dbReference>
<reference evidence="2" key="1">
    <citation type="submission" date="2023-03" db="EMBL/GenBank/DDBJ databases">
        <title>Massive genome expansion in bonnet fungi (Mycena s.s.) driven by repeated elements and novel gene families across ecological guilds.</title>
        <authorList>
            <consortium name="Lawrence Berkeley National Laboratory"/>
            <person name="Harder C.B."/>
            <person name="Miyauchi S."/>
            <person name="Viragh M."/>
            <person name="Kuo A."/>
            <person name="Thoen E."/>
            <person name="Andreopoulos B."/>
            <person name="Lu D."/>
            <person name="Skrede I."/>
            <person name="Drula E."/>
            <person name="Henrissat B."/>
            <person name="Morin E."/>
            <person name="Kohler A."/>
            <person name="Barry K."/>
            <person name="LaButti K."/>
            <person name="Morin E."/>
            <person name="Salamov A."/>
            <person name="Lipzen A."/>
            <person name="Mereny Z."/>
            <person name="Hegedus B."/>
            <person name="Baldrian P."/>
            <person name="Stursova M."/>
            <person name="Weitz H."/>
            <person name="Taylor A."/>
            <person name="Grigoriev I.V."/>
            <person name="Nagy L.G."/>
            <person name="Martin F."/>
            <person name="Kauserud H."/>
        </authorList>
    </citation>
    <scope>NUCLEOTIDE SEQUENCE</scope>
    <source>
        <strain evidence="2">CBHHK182m</strain>
    </source>
</reference>
<feature type="region of interest" description="Disordered" evidence="1">
    <location>
        <begin position="1"/>
        <end position="128"/>
    </location>
</feature>
<feature type="compositionally biased region" description="Pro residues" evidence="1">
    <location>
        <begin position="22"/>
        <end position="44"/>
    </location>
</feature>
<evidence type="ECO:0000256" key="1">
    <source>
        <dbReference type="SAM" id="MobiDB-lite"/>
    </source>
</evidence>
<protein>
    <submittedName>
        <fullName evidence="2">Uncharacterized protein</fullName>
    </submittedName>
</protein>
<dbReference type="AlphaFoldDB" id="A0AAD7H8G4"/>
<proteinExistence type="predicted"/>
<feature type="compositionally biased region" description="Low complexity" evidence="1">
    <location>
        <begin position="45"/>
        <end position="64"/>
    </location>
</feature>
<feature type="compositionally biased region" description="Polar residues" evidence="1">
    <location>
        <begin position="1"/>
        <end position="19"/>
    </location>
</feature>
<feature type="compositionally biased region" description="Pro residues" evidence="1">
    <location>
        <begin position="95"/>
        <end position="109"/>
    </location>
</feature>